<dbReference type="Proteomes" id="UP001652625">
    <property type="component" value="Chromosome 08"/>
</dbReference>
<name>A0ABM4CAJ8_HYDVU</name>
<dbReference type="SUPFAM" id="SSF49899">
    <property type="entry name" value="Concanavalin A-like lectins/glucanases"/>
    <property type="match status" value="1"/>
</dbReference>
<evidence type="ECO:0000313" key="1">
    <source>
        <dbReference type="Proteomes" id="UP001652625"/>
    </source>
</evidence>
<dbReference type="RefSeq" id="XP_065658659.1">
    <property type="nucleotide sequence ID" value="XM_065802587.1"/>
</dbReference>
<dbReference type="Gene3D" id="2.60.120.200">
    <property type="match status" value="1"/>
</dbReference>
<evidence type="ECO:0000313" key="2">
    <source>
        <dbReference type="RefSeq" id="XP_065658659.1"/>
    </source>
</evidence>
<dbReference type="GeneID" id="136083183"/>
<gene>
    <name evidence="2" type="primary">LOC136083183</name>
</gene>
<dbReference type="InterPro" id="IPR013320">
    <property type="entry name" value="ConA-like_dom_sf"/>
</dbReference>
<protein>
    <submittedName>
        <fullName evidence="2">Uncharacterized protein LOC136083183</fullName>
    </submittedName>
</protein>
<sequence>MAGSLNKSPGWDLRRPNHHEFPTVKMFPVVYYNEFYDDVFMLLFRNDTPRLASAEDIKTRRRRDIGVYVNIDIGDIQGQGLEQMVSQKNDAILPNTLILPKDSVLVVNEEILQKDNLIATLPFLEKTYLVSFKIKPTLYPQGYYSIIHLTTGGNEGEFGFRTPGVYFYGTGKLSVWSAINGNPNREYITPEALSLNQWSSIRVTQHQINSIYFFRVYVDGKLKIDIKNSDPRSFKNVKVYNADPWYEAQPASIKDLKIFSGNVEQLIEDRETPLVQNKLVAVVPILDKTYKIYFYMKPNSYSEGWHNVVRFNIGSDANAYDDRVPGVWFHNSGDGSLSITVPQSGNLNSSFKTAPIPSNMWSLIEISQQLKNIAYEYTIKLNGKIVFIVENFQPKSYKNVHVYASDQSYQTQDGFIKDFAIINGKADNAILPNTLILPKDSVIMFNEEILQRDNLIATLPFLEKAYLVSFKIKPTLCSPGYKSIIHLTTGGDDGEFGFRTPSVYLYDTGKLSVSSAISWYPNSEYITPEALPVNQWSSIRVSQVRVNSIYFFRVYVGGKLKIDIQNLYPRSFKNVKVYNADPWYESQPASIKDLKIFSGNIEQIIEDNETPLSQGNLVAVIPRLEKSYKIFFDVKPNSFSQGWRNVIHFTVGSDASNYGDRVPGVWFHESGNGGLYIASHINGNLDSGFTTMPVPLNQWSHIEISQQLEKDKFVYKIKLNGDLVFVEENTQPTTFDDVQVYVSDPWHIVQNGSVKDLNIINGLIDDQTASVVLILKDFVEVTHEVLLKKDNLIATLPLLEKAYLLSFKIKPTWYSPEYKNIIHLTTGGDTGEFGYRTPSVHLSYDTRKLSVWSAINGNPNREFITPEALPLNQWSSIRVSQVRVNSIYFFRVYVGGKLKIDIQNTNPRSFKNVKVYSADPWYEAQPGSIKELRIFSGNNEQIIEDKETPLTRGSLVAVIPRLEKSYRILFDVKPNSFSRGWRNVIHFTCGSDSSNYGARVPGVWFHENGDGSLYIASHINGNLDSGFTTMPVPLNEWSHIEISQQLERGKFVYKIKLNGDLVFVEENTQPKTFDNVQVYVSDPWYIVQNGSIKDLSIINGLIDDQTPSIVLILKEQIIEDKEIPLSRGNLVAVIPRLEKSYRIFFDVKPNSFSQGWRNVIHFTVGSDSSNYGDRVPGVWFHESGDGSLYIAFHINGNLDSGFTTMPVPLNEWSLFEISQQLEGDKFAFRIKMNGDLVFVEENTQPKTFDNVQVYVSDPWYIVQNGSIKDLKINNGLIDDQTPSVVLILKEQIIEDKEIPLSRGNLVAVIPRLEKSYRIFFDVKPNSFSQGWRNVIHFTVGSDSSNYGDRVPGVWFHESGDGSLYIAFHINGNLDSGFTTMPVPLNEWSHIEISQQLERDKFVYKIKLNGDLVFVEENTQPKTFDNVQVYVSDPWYIVQNGSIKDLKINNGLIDDQAPSVMLILKDFVEVTSEEVLKKDNLIATLPFLEKTYLVSFKIKPTMYLSEHKNVIHLTTEGDTGEFGFRTPSVYFYNNTGKLSVWSAISRNPNREFITLEALSLNEWSSIRISQVRISRMYLFRVYVDGKLNINIENTDPHSFKNVKVYNADPWYNVQLGSIKDLRIFNGNVEQLIEDRETPLVQNKLVAFVPILDKTYKIYFDVKPNSYSEGWHNVIRFNIGSDANAYDDRVPGVWFHNSGDGSLSITVPQSGNLSSFFKTAPIPSNMWSHIEISQQLEYIAYVYTIKLNGEKVFIVENVQPESYENVYVYASDQSYQAQDGFIKDFAIINGKADNVSLTNVELVTKGFYVYTEEVLQKDNFLGMLPILEETYYISFRIKPTSYLVEWRNVIHLTVGGPQSRIPAMYFYDDTGMHVWSGSSVYIKTPQLPLNTWSDIKISHEKVDGIYSFRMYINGTNTNNVLNIVSKSFQNVKVYASNPWYGQQFGSIKDLRIVNGK</sequence>
<organism evidence="1 2">
    <name type="scientific">Hydra vulgaris</name>
    <name type="common">Hydra</name>
    <name type="synonym">Hydra attenuata</name>
    <dbReference type="NCBI Taxonomy" id="6087"/>
    <lineage>
        <taxon>Eukaryota</taxon>
        <taxon>Metazoa</taxon>
        <taxon>Cnidaria</taxon>
        <taxon>Hydrozoa</taxon>
        <taxon>Hydroidolina</taxon>
        <taxon>Anthoathecata</taxon>
        <taxon>Aplanulata</taxon>
        <taxon>Hydridae</taxon>
        <taxon>Hydra</taxon>
    </lineage>
</organism>
<keyword evidence="1" id="KW-1185">Reference proteome</keyword>
<proteinExistence type="predicted"/>
<accession>A0ABM4CAJ8</accession>
<reference evidence="2" key="1">
    <citation type="submission" date="2025-08" db="UniProtKB">
        <authorList>
            <consortium name="RefSeq"/>
        </authorList>
    </citation>
    <scope>IDENTIFICATION</scope>
</reference>